<dbReference type="STRING" id="373672.SAMN05421785_101604"/>
<evidence type="ECO:0000313" key="1">
    <source>
        <dbReference type="EMBL" id="SIS62775.1"/>
    </source>
</evidence>
<organism evidence="1 2">
    <name type="scientific">Chryseobacterium gambrini</name>
    <dbReference type="NCBI Taxonomy" id="373672"/>
    <lineage>
        <taxon>Bacteria</taxon>
        <taxon>Pseudomonadati</taxon>
        <taxon>Bacteroidota</taxon>
        <taxon>Flavobacteriia</taxon>
        <taxon>Flavobacteriales</taxon>
        <taxon>Weeksellaceae</taxon>
        <taxon>Chryseobacterium group</taxon>
        <taxon>Chryseobacterium</taxon>
    </lineage>
</organism>
<sequence>MLERNHLEPCGSSSSHRSLGSFVKIMNALMGEVYAELYFLEIPSFDTERILFVERKKGIENYRIVYKIAERAIRLSEGNEEERILEYQRKLSPDSYKILQQLFESALYQTRYPKERRIVLDGVQYYFCNILKMGKISSPEENSLIGKLIDICDRIKSMIQSDNRPLVFEDDFIGEMEALIREINGDLE</sequence>
<dbReference type="AlphaFoldDB" id="A0A1N7KMF5"/>
<gene>
    <name evidence="1" type="ORF">SAMN05421785_101604</name>
</gene>
<accession>A0A1N7KMF5</accession>
<dbReference type="EMBL" id="FTOV01000001">
    <property type="protein sequence ID" value="SIS62775.1"/>
    <property type="molecule type" value="Genomic_DNA"/>
</dbReference>
<proteinExistence type="predicted"/>
<name>A0A1N7KMF5_9FLAO</name>
<reference evidence="1 2" key="1">
    <citation type="submission" date="2017-01" db="EMBL/GenBank/DDBJ databases">
        <authorList>
            <person name="Mah S.A."/>
            <person name="Swanson W.J."/>
            <person name="Moy G.W."/>
            <person name="Vacquier V.D."/>
        </authorList>
    </citation>
    <scope>NUCLEOTIDE SEQUENCE [LARGE SCALE GENOMIC DNA]</scope>
    <source>
        <strain evidence="1 2">DSM 18014</strain>
    </source>
</reference>
<dbReference type="OrthoDB" id="1046333at2"/>
<dbReference type="RefSeq" id="WP_076390413.1">
    <property type="nucleotide sequence ID" value="NZ_FTOV01000001.1"/>
</dbReference>
<evidence type="ECO:0000313" key="2">
    <source>
        <dbReference type="Proteomes" id="UP000185781"/>
    </source>
</evidence>
<dbReference type="Proteomes" id="UP000185781">
    <property type="component" value="Unassembled WGS sequence"/>
</dbReference>
<protein>
    <submittedName>
        <fullName evidence="1">Uncharacterized protein</fullName>
    </submittedName>
</protein>